<protein>
    <submittedName>
        <fullName evidence="3">Protein ECERIFERUM 2</fullName>
    </submittedName>
</protein>
<accession>A0A834TZ23</accession>
<dbReference type="Pfam" id="PF02458">
    <property type="entry name" value="Transferase"/>
    <property type="match status" value="1"/>
</dbReference>
<comment type="similarity">
    <text evidence="1">Belongs to the plant acyltransferase family.</text>
</comment>
<evidence type="ECO:0000313" key="3">
    <source>
        <dbReference type="EMBL" id="KAF7830022.1"/>
    </source>
</evidence>
<evidence type="ECO:0000313" key="4">
    <source>
        <dbReference type="Proteomes" id="UP000634136"/>
    </source>
</evidence>
<dbReference type="InterPro" id="IPR023213">
    <property type="entry name" value="CAT-like_dom_sf"/>
</dbReference>
<dbReference type="GO" id="GO:0016747">
    <property type="term" value="F:acyltransferase activity, transferring groups other than amino-acyl groups"/>
    <property type="evidence" value="ECO:0007669"/>
    <property type="project" value="TreeGrafter"/>
</dbReference>
<dbReference type="InterPro" id="IPR050317">
    <property type="entry name" value="Plant_Fungal_Acyltransferase"/>
</dbReference>
<dbReference type="EMBL" id="JAAIUW010000005">
    <property type="protein sequence ID" value="KAF7830022.1"/>
    <property type="molecule type" value="Genomic_DNA"/>
</dbReference>
<dbReference type="OrthoDB" id="1862401at2759"/>
<dbReference type="Gene3D" id="3.30.559.10">
    <property type="entry name" value="Chloramphenicol acetyltransferase-like domain"/>
    <property type="match status" value="2"/>
</dbReference>
<sequence length="438" mass="48257">MGSLGNMENSPLTSRISTVVPATPRGDENGAYDLRYMDLLMKLHYIRAVLYFNNDAVQGLTIYDLKKPMFPLLDRYSHVSGRIRRSENGRPFIKCNDAGVRIAESHCELPLDEWVAGNGYSMDGLVHDHVLGPDLGFSPLVFVKFTSFRCGGLAVGLSWAHVLGDAFSALNFISHWSKIIAGHVPPKSLHVPPSSKPDLPPSLSDQSQNPISVKKAINVGEHWLAANHRNVETHSFRLAAKQLHHLVTTTISTDAASYFEILCAIVWKSLNRIRGNFCALNAVTICTTNGSNRREDEFPINGLEFSKVEADFAVAQSDVSALAMLIAEKKIVENQVMEKLVEEDEGKEDFLVYGANLTFVDLEEAGFYDVELNGRKPVMANCTFHGVGDEGVVVVLPAPEEDDDGGDGGGNGRMMTVVLPHNELEQLKIELQREWGIV</sequence>
<proteinExistence type="inferred from homology"/>
<reference evidence="3" key="1">
    <citation type="submission" date="2020-09" db="EMBL/GenBank/DDBJ databases">
        <title>Genome-Enabled Discovery of Anthraquinone Biosynthesis in Senna tora.</title>
        <authorList>
            <person name="Kang S.-H."/>
            <person name="Pandey R.P."/>
            <person name="Lee C.-M."/>
            <person name="Sim J.-S."/>
            <person name="Jeong J.-T."/>
            <person name="Choi B.-S."/>
            <person name="Jung M."/>
            <person name="Ginzburg D."/>
            <person name="Zhao K."/>
            <person name="Won S.Y."/>
            <person name="Oh T.-J."/>
            <person name="Yu Y."/>
            <person name="Kim N.-H."/>
            <person name="Lee O.R."/>
            <person name="Lee T.-H."/>
            <person name="Bashyal P."/>
            <person name="Kim T.-S."/>
            <person name="Lee W.-H."/>
            <person name="Kawkins C."/>
            <person name="Kim C.-K."/>
            <person name="Kim J.S."/>
            <person name="Ahn B.O."/>
            <person name="Rhee S.Y."/>
            <person name="Sohng J.K."/>
        </authorList>
    </citation>
    <scope>NUCLEOTIDE SEQUENCE</scope>
    <source>
        <tissue evidence="3">Leaf</tissue>
    </source>
</reference>
<comment type="caution">
    <text evidence="3">The sequence shown here is derived from an EMBL/GenBank/DDBJ whole genome shotgun (WGS) entry which is preliminary data.</text>
</comment>
<dbReference type="Proteomes" id="UP000634136">
    <property type="component" value="Unassembled WGS sequence"/>
</dbReference>
<dbReference type="PANTHER" id="PTHR31642:SF259">
    <property type="entry name" value="PROTEIN ECERIFERUM 2"/>
    <property type="match status" value="1"/>
</dbReference>
<gene>
    <name evidence="3" type="ORF">G2W53_012355</name>
</gene>
<name>A0A834TZ23_9FABA</name>
<keyword evidence="4" id="KW-1185">Reference proteome</keyword>
<feature type="region of interest" description="Disordered" evidence="2">
    <location>
        <begin position="1"/>
        <end position="21"/>
    </location>
</feature>
<evidence type="ECO:0000256" key="1">
    <source>
        <dbReference type="ARBA" id="ARBA00009861"/>
    </source>
</evidence>
<feature type="compositionally biased region" description="Polar residues" evidence="2">
    <location>
        <begin position="1"/>
        <end position="17"/>
    </location>
</feature>
<dbReference type="AlphaFoldDB" id="A0A834TZ23"/>
<organism evidence="3 4">
    <name type="scientific">Senna tora</name>
    <dbReference type="NCBI Taxonomy" id="362788"/>
    <lineage>
        <taxon>Eukaryota</taxon>
        <taxon>Viridiplantae</taxon>
        <taxon>Streptophyta</taxon>
        <taxon>Embryophyta</taxon>
        <taxon>Tracheophyta</taxon>
        <taxon>Spermatophyta</taxon>
        <taxon>Magnoliopsida</taxon>
        <taxon>eudicotyledons</taxon>
        <taxon>Gunneridae</taxon>
        <taxon>Pentapetalae</taxon>
        <taxon>rosids</taxon>
        <taxon>fabids</taxon>
        <taxon>Fabales</taxon>
        <taxon>Fabaceae</taxon>
        <taxon>Caesalpinioideae</taxon>
        <taxon>Cassia clade</taxon>
        <taxon>Senna</taxon>
    </lineage>
</organism>
<dbReference type="PANTHER" id="PTHR31642">
    <property type="entry name" value="TRICHOTHECENE 3-O-ACETYLTRANSFERASE"/>
    <property type="match status" value="1"/>
</dbReference>
<evidence type="ECO:0000256" key="2">
    <source>
        <dbReference type="SAM" id="MobiDB-lite"/>
    </source>
</evidence>